<comment type="subcellular location">
    <subcellularLocation>
        <location evidence="1">Cytoplasm</location>
    </subcellularLocation>
</comment>
<dbReference type="InterPro" id="IPR020834">
    <property type="entry name" value="LipOase_CS"/>
</dbReference>
<evidence type="ECO:0000256" key="11">
    <source>
        <dbReference type="PIRSR" id="PIRSR601885-2"/>
    </source>
</evidence>
<evidence type="ECO:0000256" key="13">
    <source>
        <dbReference type="PROSITE-ProRule" id="PRU00152"/>
    </source>
</evidence>
<dbReference type="Pfam" id="PF00305">
    <property type="entry name" value="Lipoxygenase"/>
    <property type="match status" value="1"/>
</dbReference>
<feature type="binding site" evidence="10">
    <location>
        <position position="555"/>
    </location>
    <ligand>
        <name>Fe cation</name>
        <dbReference type="ChEBI" id="CHEBI:24875"/>
        <note>catalytic</note>
    </ligand>
</feature>
<comment type="caution">
    <text evidence="17">The sequence shown here is derived from an EMBL/GenBank/DDBJ whole genome shotgun (WGS) entry which is preliminary data.</text>
</comment>
<dbReference type="InterPro" id="IPR001024">
    <property type="entry name" value="PLAT/LH2_dom"/>
</dbReference>
<dbReference type="SMART" id="SM00308">
    <property type="entry name" value="LH2"/>
    <property type="match status" value="1"/>
</dbReference>
<feature type="domain" description="Lipoxygenase" evidence="16">
    <location>
        <begin position="115"/>
        <end position="678"/>
    </location>
</feature>
<evidence type="ECO:0000256" key="10">
    <source>
        <dbReference type="PIRSR" id="PIRSR601885-1"/>
    </source>
</evidence>
<dbReference type="SUPFAM" id="SSF49723">
    <property type="entry name" value="Lipase/lipooxygenase domain (PLAT/LH2 domain)"/>
    <property type="match status" value="1"/>
</dbReference>
<evidence type="ECO:0000256" key="1">
    <source>
        <dbReference type="ARBA" id="ARBA00004496"/>
    </source>
</evidence>
<sequence>MFKYTVSVTTGKQEHAETINDIYLTLVGTEGSSDRTLLDKSVVDHFARESVVSVDINVKEILGDIVLVKLVKKEILLDDHWYCKCISVTTPSGDSFEFPCYRWIANEKEVSLRDRKGRLPQDDNMKQHRHMELESRQRLFRWTEWRPGFPMSIDANSRTDLPLDIQFETEKSVDFSLNYIKAIRNLGLNKIMALTFSQSSWKDIADFEKIFLKIKTRTQESEYVMQNWNKDHFFGYQFLNGYNPVMIRKCMNLPDKFAVTQEMVEGSLDRGLTLQEELEAGNIYIADYAILEGVQANATDPDTKQYLAAPFCLLYKNSQNEILPIAIQLSRQTTLGVGNTVFLPSDNQYDWMLAKMWVKSADFSVHQLVTHLLRTHLISEVFAIAMYRQLPAVHPVFKLLIPHVRFTVAINAAAREKLICKSGLFEKANGTGGNGVVEVIQKAMKSLAYKSLCFPEAMKARGVDNKEDLPNYYYRDDGMMVWEAVKSFVSDVVRIYYSSDETVQEDEEIQAFVHDVCFSGMKNCPKSCEFPNSLKTREQLVEYLTVVIFTASAQHAAVNFGQFDWCAWIPNCPSTMRRPPPTQKGQVDMKYIMESLPDRERSSWHVGAVWALSQFQDDELYLGQYPDTHFTEQPVIEATKAFRNKLFEVTNIIKMRNEKLILPYRYLSPDKIPNSVAI</sequence>
<evidence type="ECO:0008006" key="19">
    <source>
        <dbReference type="Google" id="ProtNLM"/>
    </source>
</evidence>
<dbReference type="InterPro" id="IPR000907">
    <property type="entry name" value="LipOase"/>
</dbReference>
<dbReference type="GO" id="GO:0016702">
    <property type="term" value="F:oxidoreductase activity, acting on single donors with incorporation of molecular oxygen, incorporation of two atoms of oxygen"/>
    <property type="evidence" value="ECO:0007669"/>
    <property type="project" value="InterPro"/>
</dbReference>
<evidence type="ECO:0000256" key="7">
    <source>
        <dbReference type="ARBA" id="ARBA00023002"/>
    </source>
</evidence>
<dbReference type="GO" id="GO:0005737">
    <property type="term" value="C:cytoplasm"/>
    <property type="evidence" value="ECO:0007669"/>
    <property type="project" value="UniProtKB-SubCell"/>
</dbReference>
<evidence type="ECO:0000256" key="3">
    <source>
        <dbReference type="ARBA" id="ARBA00009419"/>
    </source>
</evidence>
<evidence type="ECO:0000256" key="6">
    <source>
        <dbReference type="ARBA" id="ARBA00022964"/>
    </source>
</evidence>
<evidence type="ECO:0000256" key="2">
    <source>
        <dbReference type="ARBA" id="ARBA00005189"/>
    </source>
</evidence>
<keyword evidence="8 10" id="KW-0408">Iron</keyword>
<dbReference type="PRINTS" id="PR00087">
    <property type="entry name" value="LIPOXYGENASE"/>
</dbReference>
<dbReference type="Proteomes" id="UP000579812">
    <property type="component" value="Unassembled WGS sequence"/>
</dbReference>
<name>A0A7J6D4M7_9TELE</name>
<dbReference type="EMBL" id="JAAMOB010000004">
    <property type="protein sequence ID" value="KAF4114190.1"/>
    <property type="molecule type" value="Genomic_DNA"/>
</dbReference>
<proteinExistence type="inferred from homology"/>
<dbReference type="Gene3D" id="3.10.450.60">
    <property type="match status" value="1"/>
</dbReference>
<dbReference type="PROSITE" id="PS00711">
    <property type="entry name" value="LIPOXYGENASE_1"/>
    <property type="match status" value="1"/>
</dbReference>
<keyword evidence="4" id="KW-0963">Cytoplasm</keyword>
<keyword evidence="7 14" id="KW-0560">Oxidoreductase</keyword>
<feature type="binding site" evidence="11">
    <location>
        <position position="79"/>
    </location>
    <ligand>
        <name>Ca(2+)</name>
        <dbReference type="ChEBI" id="CHEBI:29108"/>
        <label>1</label>
    </ligand>
</feature>
<dbReference type="InterPro" id="IPR020833">
    <property type="entry name" value="LipOase_Fe_BS"/>
</dbReference>
<comment type="caution">
    <text evidence="13">Lacks conserved residue(s) required for the propagation of feature annotation.</text>
</comment>
<reference evidence="17 18" key="1">
    <citation type="submission" date="2020-04" db="EMBL/GenBank/DDBJ databases">
        <title>Chromosome-level genome assembly of a cyprinid fish Onychostoma macrolepis by integration of Nanopore Sequencing, Bionano and Hi-C technology.</title>
        <authorList>
            <person name="Wang D."/>
        </authorList>
    </citation>
    <scope>NUCLEOTIDE SEQUENCE [LARGE SCALE GENOMIC DNA]</scope>
    <source>
        <strain evidence="17">SWU-2019</strain>
        <tissue evidence="17">Muscle</tissue>
    </source>
</reference>
<feature type="binding site" evidence="10">
    <location>
        <position position="678"/>
    </location>
    <ligand>
        <name>Fe cation</name>
        <dbReference type="ChEBI" id="CHEBI:24875"/>
        <note>catalytic</note>
    </ligand>
</feature>
<feature type="site" description="Essential for stabilizing binding to COTL1" evidence="12">
    <location>
        <position position="103"/>
    </location>
</feature>
<feature type="binding site" evidence="10">
    <location>
        <position position="376"/>
    </location>
    <ligand>
        <name>Fe cation</name>
        <dbReference type="ChEBI" id="CHEBI:24875"/>
        <note>catalytic</note>
    </ligand>
</feature>
<dbReference type="PANTHER" id="PTHR11771">
    <property type="entry name" value="LIPOXYGENASE"/>
    <property type="match status" value="1"/>
</dbReference>
<dbReference type="InterPro" id="IPR013819">
    <property type="entry name" value="LipOase_C"/>
</dbReference>
<dbReference type="AlphaFoldDB" id="A0A7J6D4M7"/>
<dbReference type="Gene3D" id="2.60.60.20">
    <property type="entry name" value="PLAT/LH2 domain"/>
    <property type="match status" value="1"/>
</dbReference>
<dbReference type="PROSITE" id="PS50095">
    <property type="entry name" value="PLAT"/>
    <property type="match status" value="1"/>
</dbReference>
<gene>
    <name evidence="17" type="ORF">G5714_004413</name>
</gene>
<dbReference type="InterPro" id="IPR036226">
    <property type="entry name" value="LipOase_C_sf"/>
</dbReference>
<comment type="pathway">
    <text evidence="2">Lipid metabolism.</text>
</comment>
<evidence type="ECO:0000259" key="15">
    <source>
        <dbReference type="PROSITE" id="PS50095"/>
    </source>
</evidence>
<dbReference type="GO" id="GO:0034440">
    <property type="term" value="P:lipid oxidation"/>
    <property type="evidence" value="ECO:0007669"/>
    <property type="project" value="InterPro"/>
</dbReference>
<organism evidence="17 18">
    <name type="scientific">Onychostoma macrolepis</name>
    <dbReference type="NCBI Taxonomy" id="369639"/>
    <lineage>
        <taxon>Eukaryota</taxon>
        <taxon>Metazoa</taxon>
        <taxon>Chordata</taxon>
        <taxon>Craniata</taxon>
        <taxon>Vertebrata</taxon>
        <taxon>Euteleostomi</taxon>
        <taxon>Actinopterygii</taxon>
        <taxon>Neopterygii</taxon>
        <taxon>Teleostei</taxon>
        <taxon>Ostariophysi</taxon>
        <taxon>Cypriniformes</taxon>
        <taxon>Cyprinidae</taxon>
        <taxon>Acrossocheilinae</taxon>
        <taxon>Onychostoma</taxon>
    </lineage>
</organism>
<dbReference type="InterPro" id="IPR001885">
    <property type="entry name" value="LipOase_mml"/>
</dbReference>
<evidence type="ECO:0000313" key="18">
    <source>
        <dbReference type="Proteomes" id="UP000579812"/>
    </source>
</evidence>
<keyword evidence="6 14" id="KW-0223">Dioxygenase</keyword>
<feature type="binding site" evidence="11">
    <location>
        <position position="39"/>
    </location>
    <ligand>
        <name>Ca(2+)</name>
        <dbReference type="ChEBI" id="CHEBI:29108"/>
        <label>2</label>
    </ligand>
</feature>
<keyword evidence="5 10" id="KW-0479">Metal-binding</keyword>
<dbReference type="Pfam" id="PF01477">
    <property type="entry name" value="PLAT"/>
    <property type="match status" value="1"/>
</dbReference>
<dbReference type="FunFam" id="1.20.245.10:FF:000001">
    <property type="entry name" value="Arachidonate 5-lipoxygenase a"/>
    <property type="match status" value="1"/>
</dbReference>
<comment type="similarity">
    <text evidence="3 14">Belongs to the lipoxygenase family.</text>
</comment>
<evidence type="ECO:0000256" key="14">
    <source>
        <dbReference type="RuleBase" id="RU003974"/>
    </source>
</evidence>
<keyword evidence="9" id="KW-0443">Lipid metabolism</keyword>
<evidence type="ECO:0000256" key="5">
    <source>
        <dbReference type="ARBA" id="ARBA00022723"/>
    </source>
</evidence>
<dbReference type="GO" id="GO:0005506">
    <property type="term" value="F:iron ion binding"/>
    <property type="evidence" value="ECO:0007669"/>
    <property type="project" value="InterPro"/>
</dbReference>
<dbReference type="OrthoDB" id="407298at2759"/>
<dbReference type="SUPFAM" id="SSF48484">
    <property type="entry name" value="Lipoxigenase"/>
    <property type="match status" value="1"/>
</dbReference>
<dbReference type="Gene3D" id="1.20.245.10">
    <property type="entry name" value="Lipoxygenase-1, Domain 5"/>
    <property type="match status" value="1"/>
</dbReference>
<comment type="cofactor">
    <cofactor evidence="10">
        <name>Fe cation</name>
        <dbReference type="ChEBI" id="CHEBI:24875"/>
    </cofactor>
    <text evidence="10">Binds 1 Fe cation per subunit.</text>
</comment>
<dbReference type="PROSITE" id="PS51393">
    <property type="entry name" value="LIPOXYGENASE_3"/>
    <property type="match status" value="1"/>
</dbReference>
<keyword evidence="18" id="KW-1185">Reference proteome</keyword>
<accession>A0A7J6D4M7</accession>
<evidence type="ECO:0000259" key="16">
    <source>
        <dbReference type="PROSITE" id="PS51393"/>
    </source>
</evidence>
<dbReference type="PROSITE" id="PS00081">
    <property type="entry name" value="LIPOXYGENASE_2"/>
    <property type="match status" value="1"/>
</dbReference>
<evidence type="ECO:0000313" key="17">
    <source>
        <dbReference type="EMBL" id="KAF4114190.1"/>
    </source>
</evidence>
<dbReference type="InterPro" id="IPR036392">
    <property type="entry name" value="PLAT/LH2_dom_sf"/>
</dbReference>
<dbReference type="PRINTS" id="PR00467">
    <property type="entry name" value="MAMLPOXGNASE"/>
</dbReference>
<evidence type="ECO:0000256" key="8">
    <source>
        <dbReference type="ARBA" id="ARBA00023004"/>
    </source>
</evidence>
<keyword evidence="11" id="KW-0106">Calcium</keyword>
<evidence type="ECO:0000256" key="4">
    <source>
        <dbReference type="ARBA" id="ARBA00022490"/>
    </source>
</evidence>
<feature type="domain" description="PLAT" evidence="15">
    <location>
        <begin position="2"/>
        <end position="118"/>
    </location>
</feature>
<evidence type="ECO:0000256" key="12">
    <source>
        <dbReference type="PIRSR" id="PIRSR601885-3"/>
    </source>
</evidence>
<feature type="binding site" evidence="10">
    <location>
        <position position="371"/>
    </location>
    <ligand>
        <name>Fe cation</name>
        <dbReference type="ChEBI" id="CHEBI:24875"/>
        <note>catalytic</note>
    </ligand>
</feature>
<dbReference type="FunFam" id="2.60.60.20:FF:000002">
    <property type="entry name" value="Arachidonate 5-lipoxygenase a"/>
    <property type="match status" value="1"/>
</dbReference>
<evidence type="ECO:0000256" key="9">
    <source>
        <dbReference type="ARBA" id="ARBA00023098"/>
    </source>
</evidence>
<protein>
    <recommendedName>
        <fullName evidence="19">Arachidonate 5-lipoxygenase</fullName>
    </recommendedName>
</protein>